<organism evidence="1 2">
    <name type="scientific">Pseudomonas saponiphila</name>
    <dbReference type="NCBI Taxonomy" id="556534"/>
    <lineage>
        <taxon>Bacteria</taxon>
        <taxon>Pseudomonadati</taxon>
        <taxon>Pseudomonadota</taxon>
        <taxon>Gammaproteobacteria</taxon>
        <taxon>Pseudomonadales</taxon>
        <taxon>Pseudomonadaceae</taxon>
        <taxon>Pseudomonas</taxon>
    </lineage>
</organism>
<dbReference type="Proteomes" id="UP000198982">
    <property type="component" value="Unassembled WGS sequence"/>
</dbReference>
<dbReference type="EMBL" id="FNTJ01000001">
    <property type="protein sequence ID" value="SEB73722.1"/>
    <property type="molecule type" value="Genomic_DNA"/>
</dbReference>
<evidence type="ECO:0000313" key="2">
    <source>
        <dbReference type="Proteomes" id="UP000198982"/>
    </source>
</evidence>
<keyword evidence="2" id="KW-1185">Reference proteome</keyword>
<reference evidence="2" key="1">
    <citation type="submission" date="2016-10" db="EMBL/GenBank/DDBJ databases">
        <authorList>
            <person name="Varghese N."/>
            <person name="Submissions S."/>
        </authorList>
    </citation>
    <scope>NUCLEOTIDE SEQUENCE [LARGE SCALE GENOMIC DNA]</scope>
    <source>
        <strain evidence="2">DSM 9751</strain>
    </source>
</reference>
<gene>
    <name evidence="1" type="ORF">SAMN05216178_2063</name>
</gene>
<protein>
    <submittedName>
        <fullName evidence="1">Uncharacterized protein</fullName>
    </submittedName>
</protein>
<sequence length="34" mass="4016">MYKSFHLRTMAGVRISEHRDRPFRLIVTGHFANA</sequence>
<dbReference type="AlphaFoldDB" id="A0A1H4LU23"/>
<accession>A0A1H4LU23</accession>
<evidence type="ECO:0000313" key="1">
    <source>
        <dbReference type="EMBL" id="SEB73722.1"/>
    </source>
</evidence>
<proteinExistence type="predicted"/>
<name>A0A1H4LU23_9PSED</name>